<proteinExistence type="predicted"/>
<dbReference type="InterPro" id="IPR035093">
    <property type="entry name" value="RelE/ParE_toxin_dom_sf"/>
</dbReference>
<comment type="caution">
    <text evidence="2">The sequence shown here is derived from an EMBL/GenBank/DDBJ whole genome shotgun (WGS) entry which is preliminary data.</text>
</comment>
<organism evidence="2 3">
    <name type="scientific">Tepidibacillus decaturensis</name>
    <dbReference type="NCBI Taxonomy" id="1413211"/>
    <lineage>
        <taxon>Bacteria</taxon>
        <taxon>Bacillati</taxon>
        <taxon>Bacillota</taxon>
        <taxon>Bacilli</taxon>
        <taxon>Bacillales</taxon>
        <taxon>Bacillaceae</taxon>
        <taxon>Tepidibacillus</taxon>
    </lineage>
</organism>
<dbReference type="Proteomes" id="UP000070352">
    <property type="component" value="Unassembled WGS sequence"/>
</dbReference>
<evidence type="ECO:0000313" key="2">
    <source>
        <dbReference type="EMBL" id="KXG44756.1"/>
    </source>
</evidence>
<dbReference type="SUPFAM" id="SSF143011">
    <property type="entry name" value="RelE-like"/>
    <property type="match status" value="1"/>
</dbReference>
<dbReference type="Pfam" id="PF05016">
    <property type="entry name" value="ParE_toxin"/>
    <property type="match status" value="1"/>
</dbReference>
<dbReference type="Gene3D" id="3.30.2310.20">
    <property type="entry name" value="RelE-like"/>
    <property type="match status" value="1"/>
</dbReference>
<dbReference type="InterPro" id="IPR052747">
    <property type="entry name" value="TA_system_RelE_toxin"/>
</dbReference>
<dbReference type="OrthoDB" id="9805098at2"/>
<keyword evidence="3" id="KW-1185">Reference proteome</keyword>
<gene>
    <name evidence="2" type="ORF">U473_12510</name>
</gene>
<dbReference type="EMBL" id="LSKU01000001">
    <property type="protein sequence ID" value="KXG44756.1"/>
    <property type="molecule type" value="Genomic_DNA"/>
</dbReference>
<dbReference type="PANTHER" id="PTHR38813:SF1">
    <property type="entry name" value="TOXIN RELE1-RELATED"/>
    <property type="match status" value="1"/>
</dbReference>
<protein>
    <submittedName>
        <fullName evidence="2">Plasmid stabilization protein</fullName>
    </submittedName>
</protein>
<evidence type="ECO:0000256" key="1">
    <source>
        <dbReference type="ARBA" id="ARBA00022649"/>
    </source>
</evidence>
<name>A0A135L710_9BACI</name>
<dbReference type="STRING" id="1413211.U473_12510"/>
<reference evidence="2 3" key="1">
    <citation type="submission" date="2016-02" db="EMBL/GenBank/DDBJ databases">
        <title>Draft Genome for Tepidibacillus decaturensis nov. sp. Strain Z9, an Anaerobic, Moderately Thermophilic and Heterotrophic Bacterium from Deep Subsurface of the Illinois Basin, USA.</title>
        <authorList>
            <person name="Dong Y."/>
            <person name="Chang J.Y."/>
            <person name="Sanford R."/>
            <person name="Fouke B.W."/>
        </authorList>
    </citation>
    <scope>NUCLEOTIDE SEQUENCE [LARGE SCALE GENOMIC DNA]</scope>
    <source>
        <strain evidence="2 3">Z9</strain>
    </source>
</reference>
<dbReference type="InterPro" id="IPR007712">
    <property type="entry name" value="RelE/ParE_toxin"/>
</dbReference>
<keyword evidence="1" id="KW-1277">Toxin-antitoxin system</keyword>
<accession>A0A135L710</accession>
<dbReference type="RefSeq" id="WP_068726869.1">
    <property type="nucleotide sequence ID" value="NZ_LSKU01000001.1"/>
</dbReference>
<evidence type="ECO:0000313" key="3">
    <source>
        <dbReference type="Proteomes" id="UP000070352"/>
    </source>
</evidence>
<dbReference type="AlphaFoldDB" id="A0A135L710"/>
<sequence length="84" mass="9810">MNQNYKIVINKNALKFINKQDTQQRKRILSAIYGLPKGDVKKLKGNEYYRLRIGDIRVIFTKNDKELIILVIDIGNRGQVYEGL</sequence>
<dbReference type="PANTHER" id="PTHR38813">
    <property type="match status" value="1"/>
</dbReference>